<keyword evidence="1" id="KW-0175">Coiled coil</keyword>
<sequence length="697" mass="72810">MKKILLVSCLLTTFLGLSQTLNEVQGTGSGVSITSGDYNTFYGDSSGALTTSGSQNTFVGYQSGRSNTTSEGVFIGYTAGYNNTTGFDNTFIGHQAGYSNVTAGDNVFIGTESGEMNTTGYDNTFVGEESGTSNTTGYENTFIGEDAGFSNTTGYKNVFVGNEAGISANVGYRNVAVGSEAMSDVDDGHHNTSIGDSSAIDVGDGIYNTMVGAASGVATEWADFNTFVGAMSGWDNNRTNSLTNANRNTYVGMLSGASNREGEDNVGMGAFSGYGRASGVTSNSNFTSWSGNTNRNRTTFIGSQAIAAQNDAITMGYYSYNEGQYAIGIGNEGNMQNAVGAIGMGYQFQTTDNSDYSIAIGNQVNVAQSNAVGIGSGVIVENVGAIAIGNGASSTNPSALNPTYNIAIGYNANVQGFNSVAIGNAATAVNDNTMVLGGVTNPLSVGVGTDTPNANASLDLADTNKGFQVNRMPTANRTTLEGGLTTTDAGLMVFDTDDKILYVWDGAAWSTSTIDIQALSDLEDRVEALEDAADGSGTDMTPEMFNYQTAIKDTNGDAIANQSVSFRISILETTNSGTVIYEETHSTTTSQYGIVNFQIGSGSVTSGDFTTIDWAGDLHFVKVEADVTGGSSYTTLGTTQLISVPYALHSKTADRLSGYSGSTLKTSLDDKDNRIKTLEDEVKELKKLVNQLIQSKN</sequence>
<dbReference type="Gene3D" id="2.60.40.4050">
    <property type="match status" value="1"/>
</dbReference>
<dbReference type="EMBL" id="AP024749">
    <property type="protein sequence ID" value="BCY28306.1"/>
    <property type="molecule type" value="Genomic_DNA"/>
</dbReference>
<evidence type="ECO:0000256" key="2">
    <source>
        <dbReference type="SAM" id="SignalP"/>
    </source>
</evidence>
<name>A0ABM7S460_9FLAO</name>
<organism evidence="3 4">
    <name type="scientific">Flavobacterium okayamense</name>
    <dbReference type="NCBI Taxonomy" id="2830782"/>
    <lineage>
        <taxon>Bacteria</taxon>
        <taxon>Pseudomonadati</taxon>
        <taxon>Bacteroidota</taxon>
        <taxon>Flavobacteriia</taxon>
        <taxon>Flavobacteriales</taxon>
        <taxon>Flavobacteriaceae</taxon>
        <taxon>Flavobacterium</taxon>
    </lineage>
</organism>
<keyword evidence="2" id="KW-0732">Signal</keyword>
<dbReference type="Proteomes" id="UP000825258">
    <property type="component" value="Chromosome"/>
</dbReference>
<reference evidence="3 4" key="1">
    <citation type="submission" date="2021-06" db="EMBL/GenBank/DDBJ databases">
        <title>Whole genome sequences of Flavobacterium sp. KK2020170 and assembly.</title>
        <authorList>
            <person name="Kitahara K."/>
            <person name="Miyoshi S."/>
            <person name="Uesaka K."/>
        </authorList>
    </citation>
    <scope>NUCLEOTIDE SEQUENCE [LARGE SCALE GENOMIC DNA]</scope>
    <source>
        <strain evidence="3 4">KK2020170</strain>
    </source>
</reference>
<evidence type="ECO:0000313" key="4">
    <source>
        <dbReference type="Proteomes" id="UP000825258"/>
    </source>
</evidence>
<evidence type="ECO:0000313" key="3">
    <source>
        <dbReference type="EMBL" id="BCY28306.1"/>
    </source>
</evidence>
<gene>
    <name evidence="3" type="ORF">KK2020170_11740</name>
</gene>
<keyword evidence="4" id="KW-1185">Reference proteome</keyword>
<dbReference type="RefSeq" id="WP_221259910.1">
    <property type="nucleotide sequence ID" value="NZ_AP024749.1"/>
</dbReference>
<accession>A0ABM7S460</accession>
<dbReference type="Gene3D" id="2.150.10.10">
    <property type="entry name" value="Serralysin-like metalloprotease, C-terminal"/>
    <property type="match status" value="1"/>
</dbReference>
<feature type="coiled-coil region" evidence="1">
    <location>
        <begin position="668"/>
        <end position="695"/>
    </location>
</feature>
<dbReference type="InterPro" id="IPR011049">
    <property type="entry name" value="Serralysin-like_metalloprot_C"/>
</dbReference>
<proteinExistence type="predicted"/>
<protein>
    <recommendedName>
        <fullName evidence="5">Head domain of trimeric autotransporter adhesin</fullName>
    </recommendedName>
</protein>
<feature type="signal peptide" evidence="2">
    <location>
        <begin position="1"/>
        <end position="18"/>
    </location>
</feature>
<evidence type="ECO:0008006" key="5">
    <source>
        <dbReference type="Google" id="ProtNLM"/>
    </source>
</evidence>
<feature type="chain" id="PRO_5046414111" description="Head domain of trimeric autotransporter adhesin" evidence="2">
    <location>
        <begin position="19"/>
        <end position="697"/>
    </location>
</feature>
<evidence type="ECO:0000256" key="1">
    <source>
        <dbReference type="SAM" id="Coils"/>
    </source>
</evidence>